<dbReference type="Gene3D" id="1.10.510.10">
    <property type="entry name" value="Transferase(Phosphotransferase) domain 1"/>
    <property type="match status" value="1"/>
</dbReference>
<dbReference type="Proteomes" id="UP000030185">
    <property type="component" value="Unassembled WGS sequence"/>
</dbReference>
<dbReference type="eggNOG" id="COG0515">
    <property type="taxonomic scope" value="Bacteria"/>
</dbReference>
<dbReference type="InterPro" id="IPR001245">
    <property type="entry name" value="Ser-Thr/Tyr_kinase_cat_dom"/>
</dbReference>
<dbReference type="Pfam" id="PF07714">
    <property type="entry name" value="PK_Tyr_Ser-Thr"/>
    <property type="match status" value="1"/>
</dbReference>
<dbReference type="Gene3D" id="3.80.10.10">
    <property type="entry name" value="Ribonuclease Inhibitor"/>
    <property type="match status" value="2"/>
</dbReference>
<dbReference type="PROSITE" id="PS50011">
    <property type="entry name" value="PROTEIN_KINASE_DOM"/>
    <property type="match status" value="1"/>
</dbReference>
<reference evidence="5 6" key="1">
    <citation type="submission" date="2014-09" db="EMBL/GenBank/DDBJ databases">
        <title>Sporocytophaga myxococcoides PG-01 genome sequencing.</title>
        <authorList>
            <person name="Liu L."/>
            <person name="Gao P.J."/>
            <person name="Chen G.J."/>
            <person name="Wang L.S."/>
        </authorList>
    </citation>
    <scope>NUCLEOTIDE SEQUENCE [LARGE SCALE GENOMIC DNA]</scope>
    <source>
        <strain evidence="5 6">PG-01</strain>
    </source>
</reference>
<evidence type="ECO:0000259" key="4">
    <source>
        <dbReference type="PROSITE" id="PS50011"/>
    </source>
</evidence>
<keyword evidence="3" id="KW-0067">ATP-binding</keyword>
<feature type="domain" description="Protein kinase" evidence="4">
    <location>
        <begin position="203"/>
        <end position="456"/>
    </location>
</feature>
<dbReference type="InterPro" id="IPR001611">
    <property type="entry name" value="Leu-rich_rpt"/>
</dbReference>
<evidence type="ECO:0000313" key="5">
    <source>
        <dbReference type="EMBL" id="GAL86742.1"/>
    </source>
</evidence>
<dbReference type="InterPro" id="IPR000719">
    <property type="entry name" value="Prot_kinase_dom"/>
</dbReference>
<protein>
    <submittedName>
        <fullName evidence="5">Serine/threonine protein kinase</fullName>
    </submittedName>
</protein>
<sequence>MQTLQQLQSGQLQGAKSIKLSCGLSEFPSEIFELADTLEILDLSGNKLSSLPDDFGRLKNLKIAFFSDNYFTQYPTVLANCPHLEMVGFKANQIVSIPAEALSPHLRWLILTNNKIESIPASIGKCTHLQKCMLAGNRLKELPIEMANCKNIELLRISANRIEALPSWLLSLPKLSWLGFAGNPCCQESQRDDHLTEIDWEDLEIKEQLGEGASGNISKAVWQKQPPMEVAVKIFKGEVTSDGLPSDEMKATIAADTHPNLAQVLGKIYHHPEQKQGLVLGLIPSRYTNLAGPPSYESCTRDNYAQGTRFSLNALVNIAAGMASVCTHLHTRGLMHGDFYAHNILIDHEAHALLGDFGAGVSYDINSEVAPALERLEVRAFGCLLDDLLNHINSTDAELPIVKNFTQLKNDCMQAEVMKRPGFIEISKKIQTLVLTPDSSKIFLTSSAVSDLSIRH</sequence>
<evidence type="ECO:0000256" key="1">
    <source>
        <dbReference type="ARBA" id="ARBA00022614"/>
    </source>
</evidence>
<keyword evidence="5" id="KW-0808">Transferase</keyword>
<dbReference type="RefSeq" id="WP_081990602.1">
    <property type="nucleotide sequence ID" value="NZ_BBLT01000009.1"/>
</dbReference>
<keyword evidence="5" id="KW-0418">Kinase</keyword>
<keyword evidence="5" id="KW-0723">Serine/threonine-protein kinase</keyword>
<dbReference type="PANTHER" id="PTHR48051">
    <property type="match status" value="1"/>
</dbReference>
<dbReference type="InterPro" id="IPR032675">
    <property type="entry name" value="LRR_dom_sf"/>
</dbReference>
<dbReference type="InterPro" id="IPR050216">
    <property type="entry name" value="LRR_domain-containing"/>
</dbReference>
<gene>
    <name evidence="5" type="ORF">MYP_3972</name>
</gene>
<dbReference type="GO" id="GO:0005524">
    <property type="term" value="F:ATP binding"/>
    <property type="evidence" value="ECO:0007669"/>
    <property type="project" value="UniProtKB-UniRule"/>
</dbReference>
<dbReference type="SMART" id="SM00364">
    <property type="entry name" value="LRR_BAC"/>
    <property type="match status" value="3"/>
</dbReference>
<dbReference type="EMBL" id="BBLT01000009">
    <property type="protein sequence ID" value="GAL86742.1"/>
    <property type="molecule type" value="Genomic_DNA"/>
</dbReference>
<evidence type="ECO:0000256" key="3">
    <source>
        <dbReference type="PROSITE-ProRule" id="PRU10141"/>
    </source>
</evidence>
<dbReference type="OrthoDB" id="8532199at2"/>
<comment type="caution">
    <text evidence="5">The sequence shown here is derived from an EMBL/GenBank/DDBJ whole genome shotgun (WGS) entry which is preliminary data.</text>
</comment>
<dbReference type="PANTHER" id="PTHR48051:SF1">
    <property type="entry name" value="RAS SUPPRESSOR PROTEIN 1"/>
    <property type="match status" value="1"/>
</dbReference>
<organism evidence="5 6">
    <name type="scientific">Sporocytophaga myxococcoides</name>
    <dbReference type="NCBI Taxonomy" id="153721"/>
    <lineage>
        <taxon>Bacteria</taxon>
        <taxon>Pseudomonadati</taxon>
        <taxon>Bacteroidota</taxon>
        <taxon>Cytophagia</taxon>
        <taxon>Cytophagales</taxon>
        <taxon>Cytophagaceae</taxon>
        <taxon>Sporocytophaga</taxon>
    </lineage>
</organism>
<dbReference type="Pfam" id="PF00560">
    <property type="entry name" value="LRR_1"/>
    <property type="match status" value="2"/>
</dbReference>
<accession>A0A098LKB9</accession>
<dbReference type="SUPFAM" id="SSF56112">
    <property type="entry name" value="Protein kinase-like (PK-like)"/>
    <property type="match status" value="1"/>
</dbReference>
<keyword evidence="3" id="KW-0547">Nucleotide-binding</keyword>
<dbReference type="PROSITE" id="PS51450">
    <property type="entry name" value="LRR"/>
    <property type="match status" value="2"/>
</dbReference>
<evidence type="ECO:0000256" key="2">
    <source>
        <dbReference type="ARBA" id="ARBA00022737"/>
    </source>
</evidence>
<dbReference type="GO" id="GO:0005737">
    <property type="term" value="C:cytoplasm"/>
    <property type="evidence" value="ECO:0007669"/>
    <property type="project" value="TreeGrafter"/>
</dbReference>
<dbReference type="SUPFAM" id="SSF52058">
    <property type="entry name" value="L domain-like"/>
    <property type="match status" value="1"/>
</dbReference>
<keyword evidence="2" id="KW-0677">Repeat</keyword>
<dbReference type="Gene3D" id="3.30.200.20">
    <property type="entry name" value="Phosphorylase Kinase, domain 1"/>
    <property type="match status" value="1"/>
</dbReference>
<keyword evidence="6" id="KW-1185">Reference proteome</keyword>
<evidence type="ECO:0000313" key="6">
    <source>
        <dbReference type="Proteomes" id="UP000030185"/>
    </source>
</evidence>
<dbReference type="InterPro" id="IPR017441">
    <property type="entry name" value="Protein_kinase_ATP_BS"/>
</dbReference>
<dbReference type="GO" id="GO:0004674">
    <property type="term" value="F:protein serine/threonine kinase activity"/>
    <property type="evidence" value="ECO:0007669"/>
    <property type="project" value="UniProtKB-KW"/>
</dbReference>
<keyword evidence="1" id="KW-0433">Leucine-rich repeat</keyword>
<dbReference type="InterPro" id="IPR003591">
    <property type="entry name" value="Leu-rich_rpt_typical-subtyp"/>
</dbReference>
<dbReference type="AlphaFoldDB" id="A0A098LKB9"/>
<proteinExistence type="predicted"/>
<feature type="binding site" evidence="3">
    <location>
        <position position="233"/>
    </location>
    <ligand>
        <name>ATP</name>
        <dbReference type="ChEBI" id="CHEBI:30616"/>
    </ligand>
</feature>
<dbReference type="SMART" id="SM00369">
    <property type="entry name" value="LRR_TYP"/>
    <property type="match status" value="3"/>
</dbReference>
<dbReference type="PROSITE" id="PS00107">
    <property type="entry name" value="PROTEIN_KINASE_ATP"/>
    <property type="match status" value="1"/>
</dbReference>
<dbReference type="InterPro" id="IPR011009">
    <property type="entry name" value="Kinase-like_dom_sf"/>
</dbReference>
<dbReference type="STRING" id="153721.MYP_3972"/>
<name>A0A098LKB9_9BACT</name>
<dbReference type="eggNOG" id="COG4886">
    <property type="taxonomic scope" value="Bacteria"/>
</dbReference>